<dbReference type="Proteomes" id="UP000824469">
    <property type="component" value="Unassembled WGS sequence"/>
</dbReference>
<dbReference type="PANTHER" id="PTHR36043">
    <property type="entry name" value="2,3-BISPHOSPHOGLYCERATE-INDEPENDENT PHOSPHOGLYCERATE MUTASE"/>
    <property type="match status" value="1"/>
</dbReference>
<feature type="transmembrane region" description="Helical" evidence="2">
    <location>
        <begin position="131"/>
        <end position="148"/>
    </location>
</feature>
<evidence type="ECO:0000313" key="3">
    <source>
        <dbReference type="EMBL" id="KAH9327621.1"/>
    </source>
</evidence>
<protein>
    <submittedName>
        <fullName evidence="3">Uncharacterized protein</fullName>
    </submittedName>
</protein>
<dbReference type="OMA" id="KIFRVAC"/>
<keyword evidence="4" id="KW-1185">Reference proteome</keyword>
<dbReference type="EMBL" id="JAHRHJ020000002">
    <property type="protein sequence ID" value="KAH9327621.1"/>
    <property type="molecule type" value="Genomic_DNA"/>
</dbReference>
<evidence type="ECO:0000313" key="4">
    <source>
        <dbReference type="Proteomes" id="UP000824469"/>
    </source>
</evidence>
<evidence type="ECO:0000256" key="1">
    <source>
        <dbReference type="SAM" id="MobiDB-lite"/>
    </source>
</evidence>
<keyword evidence="2" id="KW-0472">Membrane</keyword>
<sequence>VLLGCVHVRMDLLQPLSILRRSSICPPAYFDFFPKQRGLNFTVRSANRKDSASASNNDDKNTNNGENLSTDWDKAWSNFRKQGKKKLFSQFDMQKYVSRDPRPSDYPLSEEIDPFRKTEKSALNVWTNPKFTLAGFIIVVGLLIFYTLL</sequence>
<gene>
    <name evidence="3" type="ORF">KI387_007799</name>
</gene>
<dbReference type="PANTHER" id="PTHR36043:SF1">
    <property type="entry name" value="2,3-BISPHOSPHOGLYCERATE-INDEPENDENT PHOSPHOGLYCERATE MUTASE"/>
    <property type="match status" value="1"/>
</dbReference>
<feature type="non-terminal residue" evidence="3">
    <location>
        <position position="149"/>
    </location>
</feature>
<comment type="caution">
    <text evidence="3">The sequence shown here is derived from an EMBL/GenBank/DDBJ whole genome shotgun (WGS) entry which is preliminary data.</text>
</comment>
<name>A0AA38LKY2_TAXCH</name>
<organism evidence="3 4">
    <name type="scientific">Taxus chinensis</name>
    <name type="common">Chinese yew</name>
    <name type="synonym">Taxus wallichiana var. chinensis</name>
    <dbReference type="NCBI Taxonomy" id="29808"/>
    <lineage>
        <taxon>Eukaryota</taxon>
        <taxon>Viridiplantae</taxon>
        <taxon>Streptophyta</taxon>
        <taxon>Embryophyta</taxon>
        <taxon>Tracheophyta</taxon>
        <taxon>Spermatophyta</taxon>
        <taxon>Pinopsida</taxon>
        <taxon>Pinidae</taxon>
        <taxon>Conifers II</taxon>
        <taxon>Cupressales</taxon>
        <taxon>Taxaceae</taxon>
        <taxon>Taxus</taxon>
    </lineage>
</organism>
<accession>A0AA38LKY2</accession>
<feature type="non-terminal residue" evidence="3">
    <location>
        <position position="1"/>
    </location>
</feature>
<keyword evidence="2" id="KW-1133">Transmembrane helix</keyword>
<reference evidence="3 4" key="1">
    <citation type="journal article" date="2021" name="Nat. Plants">
        <title>The Taxus genome provides insights into paclitaxel biosynthesis.</title>
        <authorList>
            <person name="Xiong X."/>
            <person name="Gou J."/>
            <person name="Liao Q."/>
            <person name="Li Y."/>
            <person name="Zhou Q."/>
            <person name="Bi G."/>
            <person name="Li C."/>
            <person name="Du R."/>
            <person name="Wang X."/>
            <person name="Sun T."/>
            <person name="Guo L."/>
            <person name="Liang H."/>
            <person name="Lu P."/>
            <person name="Wu Y."/>
            <person name="Zhang Z."/>
            <person name="Ro D.K."/>
            <person name="Shang Y."/>
            <person name="Huang S."/>
            <person name="Yan J."/>
        </authorList>
    </citation>
    <scope>NUCLEOTIDE SEQUENCE [LARGE SCALE GENOMIC DNA]</scope>
    <source>
        <strain evidence="3">Ta-2019</strain>
    </source>
</reference>
<proteinExistence type="predicted"/>
<feature type="region of interest" description="Disordered" evidence="1">
    <location>
        <begin position="49"/>
        <end position="70"/>
    </location>
</feature>
<evidence type="ECO:0000256" key="2">
    <source>
        <dbReference type="SAM" id="Phobius"/>
    </source>
</evidence>
<dbReference type="AlphaFoldDB" id="A0AA38LKY2"/>
<feature type="compositionally biased region" description="Basic and acidic residues" evidence="1">
    <location>
        <begin position="49"/>
        <end position="61"/>
    </location>
</feature>
<keyword evidence="2" id="KW-0812">Transmembrane</keyword>